<protein>
    <recommendedName>
        <fullName evidence="3">HK97 gp10 family phage protein</fullName>
    </recommendedName>
</protein>
<evidence type="ECO:0008006" key="3">
    <source>
        <dbReference type="Google" id="ProtNLM"/>
    </source>
</evidence>
<evidence type="ECO:0000313" key="1">
    <source>
        <dbReference type="EMBL" id="RYQ66078.1"/>
    </source>
</evidence>
<dbReference type="EMBL" id="SBKU01000012">
    <property type="protein sequence ID" value="RYQ66078.1"/>
    <property type="molecule type" value="Genomic_DNA"/>
</dbReference>
<dbReference type="RefSeq" id="WP_129913599.1">
    <property type="nucleotide sequence ID" value="NZ_SBKU01000012.1"/>
</dbReference>
<comment type="caution">
    <text evidence="1">The sequence shown here is derived from an EMBL/GenBank/DDBJ whole genome shotgun (WGS) entry which is preliminary data.</text>
</comment>
<gene>
    <name evidence="1" type="ORF">PG2072B_1516</name>
</gene>
<accession>A0A4Q5BA79</accession>
<dbReference type="Proteomes" id="UP000293268">
    <property type="component" value="Unassembled WGS sequence"/>
</dbReference>
<organism evidence="1 2">
    <name type="scientific">Bifidobacterium pseudolongum subsp. globosum</name>
    <dbReference type="NCBI Taxonomy" id="1690"/>
    <lineage>
        <taxon>Bacteria</taxon>
        <taxon>Bacillati</taxon>
        <taxon>Actinomycetota</taxon>
        <taxon>Actinomycetes</taxon>
        <taxon>Bifidobacteriales</taxon>
        <taxon>Bifidobacteriaceae</taxon>
        <taxon>Bifidobacterium</taxon>
    </lineage>
</organism>
<sequence>MATALFVVGQRRFVATMRKAGADLEELRMVNAQAAKTALPAVRARVPRRSGRLAGTLRTGATKRAGIVRAGRKSVPYAGVVNYGWPAHHITGRLFANNGVAASEPQWTRLYEQFVSKTMKQVKGA</sequence>
<reference evidence="1 2" key="1">
    <citation type="submission" date="2019-01" db="EMBL/GenBank/DDBJ databases">
        <title>Unveiling genomic diversity among members of the Bifidobacterium pseudolongum species, a widely distributed gut commensal of the animal kingdom.</title>
        <authorList>
            <person name="Lugli G.A."/>
            <person name="Duranti S."/>
            <person name="Albert K."/>
            <person name="Mancabelli L."/>
            <person name="Napoli S."/>
            <person name="Viappiani A."/>
            <person name="Anzalone R."/>
            <person name="Longhi G."/>
            <person name="Milani C."/>
            <person name="Turroni F."/>
            <person name="Alessandri G."/>
            <person name="Sela D.A."/>
            <person name="Van Sinderen D."/>
            <person name="Ventura M."/>
        </authorList>
    </citation>
    <scope>NUCLEOTIDE SEQUENCE [LARGE SCALE GENOMIC DNA]</scope>
    <source>
        <strain evidence="1 2">2072B</strain>
    </source>
</reference>
<name>A0A4Q5BA79_9BIFI</name>
<dbReference type="AlphaFoldDB" id="A0A4Q5BA79"/>
<proteinExistence type="predicted"/>
<evidence type="ECO:0000313" key="2">
    <source>
        <dbReference type="Proteomes" id="UP000293268"/>
    </source>
</evidence>